<dbReference type="GeneID" id="22584840"/>
<dbReference type="KEGG" id="pbn:PADG_06028"/>
<reference evidence="1 2" key="1">
    <citation type="journal article" date="2011" name="PLoS Genet.">
        <title>Comparative genomic analysis of human fungal pathogens causing paracoccidioidomycosis.</title>
        <authorList>
            <person name="Desjardins C.A."/>
            <person name="Champion M.D."/>
            <person name="Holder J.W."/>
            <person name="Muszewska A."/>
            <person name="Goldberg J."/>
            <person name="Bailao A.M."/>
            <person name="Brigido M.M."/>
            <person name="Ferreira M.E."/>
            <person name="Garcia A.M."/>
            <person name="Grynberg M."/>
            <person name="Gujja S."/>
            <person name="Heiman D.I."/>
            <person name="Henn M.R."/>
            <person name="Kodira C.D."/>
            <person name="Leon-Narvaez H."/>
            <person name="Longo L.V."/>
            <person name="Ma L.J."/>
            <person name="Malavazi I."/>
            <person name="Matsuo A.L."/>
            <person name="Morais F.V."/>
            <person name="Pereira M."/>
            <person name="Rodriguez-Brito S."/>
            <person name="Sakthikumar S."/>
            <person name="Salem-Izacc S.M."/>
            <person name="Sykes S.M."/>
            <person name="Teixeira M.M."/>
            <person name="Vallejo M.C."/>
            <person name="Walter M.E."/>
            <person name="Yandava C."/>
            <person name="Young S."/>
            <person name="Zeng Q."/>
            <person name="Zucker J."/>
            <person name="Felipe M.S."/>
            <person name="Goldman G.H."/>
            <person name="Haas B.J."/>
            <person name="McEwen J.G."/>
            <person name="Nino-Vega G."/>
            <person name="Puccia R."/>
            <person name="San-Blas G."/>
            <person name="Soares C.M."/>
            <person name="Birren B.W."/>
            <person name="Cuomo C.A."/>
        </authorList>
    </citation>
    <scope>NUCLEOTIDE SEQUENCE [LARGE SCALE GENOMIC DNA]</scope>
    <source>
        <strain evidence="1 2">Pb18</strain>
    </source>
</reference>
<dbReference type="Proteomes" id="UP000001628">
    <property type="component" value="Unassembled WGS sequence"/>
</dbReference>
<name>C1GFJ2_PARBD</name>
<dbReference type="HOGENOM" id="CLU_2073877_0_0_1"/>
<dbReference type="AlphaFoldDB" id="C1GFJ2"/>
<evidence type="ECO:0000313" key="1">
    <source>
        <dbReference type="EMBL" id="EEH49949.2"/>
    </source>
</evidence>
<protein>
    <submittedName>
        <fullName evidence="1">Uncharacterized protein</fullName>
    </submittedName>
</protein>
<sequence>MQYSVKSQITLKLPKLPPHIRMLANRKICQIVTAMQILYPSPTDQQCIRPESARPHRQIPAGCPPHRTTPTQLTNIDPTLWNYEISLQTMNGFLSSVTGAFLITTPPALALVLKIYLC</sequence>
<evidence type="ECO:0000313" key="2">
    <source>
        <dbReference type="Proteomes" id="UP000001628"/>
    </source>
</evidence>
<dbReference type="VEuPathDB" id="FungiDB:PADG_06028"/>
<proteinExistence type="predicted"/>
<gene>
    <name evidence="1" type="ORF">PADG_06028</name>
</gene>
<keyword evidence="2" id="KW-1185">Reference proteome</keyword>
<accession>C1GFJ2</accession>
<organism evidence="1 2">
    <name type="scientific">Paracoccidioides brasiliensis (strain Pb18)</name>
    <dbReference type="NCBI Taxonomy" id="502780"/>
    <lineage>
        <taxon>Eukaryota</taxon>
        <taxon>Fungi</taxon>
        <taxon>Dikarya</taxon>
        <taxon>Ascomycota</taxon>
        <taxon>Pezizomycotina</taxon>
        <taxon>Eurotiomycetes</taxon>
        <taxon>Eurotiomycetidae</taxon>
        <taxon>Onygenales</taxon>
        <taxon>Ajellomycetaceae</taxon>
        <taxon>Paracoccidioides</taxon>
    </lineage>
</organism>
<dbReference type="EMBL" id="KN275963">
    <property type="protein sequence ID" value="EEH49949.2"/>
    <property type="molecule type" value="Genomic_DNA"/>
</dbReference>
<dbReference type="InParanoid" id="C1GFJ2"/>
<dbReference type="RefSeq" id="XP_010761307.1">
    <property type="nucleotide sequence ID" value="XM_010763005.1"/>
</dbReference>